<dbReference type="Proteomes" id="UP000252586">
    <property type="component" value="Unassembled WGS sequence"/>
</dbReference>
<dbReference type="SMART" id="SM00530">
    <property type="entry name" value="HTH_XRE"/>
    <property type="match status" value="1"/>
</dbReference>
<keyword evidence="3" id="KW-1185">Reference proteome</keyword>
<dbReference type="OrthoDB" id="513181at2"/>
<dbReference type="EMBL" id="QNRE01000014">
    <property type="protein sequence ID" value="RBO85588.1"/>
    <property type="molecule type" value="Genomic_DNA"/>
</dbReference>
<reference evidence="2 3" key="1">
    <citation type="submission" date="2018-06" db="EMBL/GenBank/DDBJ databases">
        <title>Genomic Encyclopedia of Type Strains, Phase IV (KMG-IV): sequencing the most valuable type-strain genomes for metagenomic binning, comparative biology and taxonomic classification.</title>
        <authorList>
            <person name="Goeker M."/>
        </authorList>
    </citation>
    <scope>NUCLEOTIDE SEQUENCE [LARGE SCALE GENOMIC DNA]</scope>
    <source>
        <strain evidence="2 3">DSM 44599</strain>
    </source>
</reference>
<dbReference type="RefSeq" id="WP_067510577.1">
    <property type="nucleotide sequence ID" value="NZ_QNRE01000014.1"/>
</dbReference>
<evidence type="ECO:0000313" key="2">
    <source>
        <dbReference type="EMBL" id="RBO85588.1"/>
    </source>
</evidence>
<dbReference type="Pfam" id="PF01381">
    <property type="entry name" value="HTH_3"/>
    <property type="match status" value="1"/>
</dbReference>
<dbReference type="AlphaFoldDB" id="A0A366D8H4"/>
<evidence type="ECO:0000313" key="3">
    <source>
        <dbReference type="Proteomes" id="UP000252586"/>
    </source>
</evidence>
<dbReference type="InterPro" id="IPR001387">
    <property type="entry name" value="Cro/C1-type_HTH"/>
</dbReference>
<dbReference type="GO" id="GO:0003677">
    <property type="term" value="F:DNA binding"/>
    <property type="evidence" value="ECO:0007669"/>
    <property type="project" value="InterPro"/>
</dbReference>
<dbReference type="Gene3D" id="1.10.260.40">
    <property type="entry name" value="lambda repressor-like DNA-binding domains"/>
    <property type="match status" value="1"/>
</dbReference>
<proteinExistence type="predicted"/>
<dbReference type="SUPFAM" id="SSF47413">
    <property type="entry name" value="lambda repressor-like DNA-binding domains"/>
    <property type="match status" value="1"/>
</dbReference>
<dbReference type="InterPro" id="IPR010982">
    <property type="entry name" value="Lambda_DNA-bd_dom_sf"/>
</dbReference>
<dbReference type="PROSITE" id="PS50943">
    <property type="entry name" value="HTH_CROC1"/>
    <property type="match status" value="1"/>
</dbReference>
<protein>
    <submittedName>
        <fullName evidence="2">Helix-turn-helix protein</fullName>
    </submittedName>
</protein>
<dbReference type="CDD" id="cd00093">
    <property type="entry name" value="HTH_XRE"/>
    <property type="match status" value="1"/>
</dbReference>
<dbReference type="STRING" id="1210090.GCA_001613185_03839"/>
<comment type="caution">
    <text evidence="2">The sequence shown here is derived from an EMBL/GenBank/DDBJ whole genome shotgun (WGS) entry which is preliminary data.</text>
</comment>
<evidence type="ECO:0000259" key="1">
    <source>
        <dbReference type="PROSITE" id="PS50943"/>
    </source>
</evidence>
<accession>A0A366D8H4</accession>
<organism evidence="2 3">
    <name type="scientific">Nocardia puris</name>
    <dbReference type="NCBI Taxonomy" id="208602"/>
    <lineage>
        <taxon>Bacteria</taxon>
        <taxon>Bacillati</taxon>
        <taxon>Actinomycetota</taxon>
        <taxon>Actinomycetes</taxon>
        <taxon>Mycobacteriales</taxon>
        <taxon>Nocardiaceae</taxon>
        <taxon>Nocardia</taxon>
    </lineage>
</organism>
<sequence length="113" mass="11967">MTGELSIGDRIDRARAAAGLSQREMAARTGITQPTLSRTIAGDRVAKMNELVAIAHATGVLLRELTGTSAVAGEVQCAARAANGSAMDSMYEQMLRFLELDAYLDEQGIPVAE</sequence>
<name>A0A366D8H4_9NOCA</name>
<feature type="domain" description="HTH cro/C1-type" evidence="1">
    <location>
        <begin position="11"/>
        <end position="65"/>
    </location>
</feature>
<gene>
    <name evidence="2" type="ORF">DFR74_114131</name>
</gene>